<dbReference type="InterPro" id="IPR001005">
    <property type="entry name" value="SANT/Myb"/>
</dbReference>
<evidence type="ECO:0000256" key="8">
    <source>
        <dbReference type="SAM" id="MobiDB-lite"/>
    </source>
</evidence>
<sequence length="288" mass="32563">MGCKSSDKPRPKHRKGLWSPEEDQKLRNYVLRHGHGCWSSVPINAGLQRNGKSCRLRWINYLRPGLKRGMFSVQEEETIVTLHNMLGNKWSQIAQHLPGRTDNEIKNHWHSYLKKKVAKVEDSEVHTKTPCTTSSSENTDSIPSPQNQTSQFPCYESMQLPEKQLTDTDQFVTQFPNFPKEPQGSSLPRLFFAEWLSTDHVQVGGFANSCKTEPVSHCFQDSLMHGYLLNEAAFNGEIHGGLSSGSLHDVFSSQSKFEDQISDIGFSGSVSGEEIYIDFGMNSDVMYM</sequence>
<dbReference type="PROSITE" id="PS51294">
    <property type="entry name" value="HTH_MYB"/>
    <property type="match status" value="2"/>
</dbReference>
<keyword evidence="6" id="KW-0804">Transcription</keyword>
<evidence type="ECO:0000259" key="9">
    <source>
        <dbReference type="PROSITE" id="PS50090"/>
    </source>
</evidence>
<dbReference type="SMART" id="SM00717">
    <property type="entry name" value="SANT"/>
    <property type="match status" value="2"/>
</dbReference>
<dbReference type="AlphaFoldDB" id="A0AAV5HPW4"/>
<dbReference type="InterPro" id="IPR051953">
    <property type="entry name" value="Plant_SW-associated_TFs"/>
</dbReference>
<evidence type="ECO:0000256" key="7">
    <source>
        <dbReference type="ARBA" id="ARBA00023242"/>
    </source>
</evidence>
<evidence type="ECO:0000256" key="3">
    <source>
        <dbReference type="ARBA" id="ARBA00023015"/>
    </source>
</evidence>
<dbReference type="SUPFAM" id="SSF46689">
    <property type="entry name" value="Homeodomain-like"/>
    <property type="match status" value="1"/>
</dbReference>
<proteinExistence type="predicted"/>
<feature type="compositionally biased region" description="Polar residues" evidence="8">
    <location>
        <begin position="129"/>
        <end position="152"/>
    </location>
</feature>
<dbReference type="CDD" id="cd00167">
    <property type="entry name" value="SANT"/>
    <property type="match status" value="2"/>
</dbReference>
<dbReference type="GO" id="GO:0005634">
    <property type="term" value="C:nucleus"/>
    <property type="evidence" value="ECO:0007669"/>
    <property type="project" value="UniProtKB-SubCell"/>
</dbReference>
<evidence type="ECO:0000259" key="10">
    <source>
        <dbReference type="PROSITE" id="PS51294"/>
    </source>
</evidence>
<keyword evidence="12" id="KW-1185">Reference proteome</keyword>
<protein>
    <recommendedName>
        <fullName evidence="13">Transcription factor LAF1-like</fullName>
    </recommendedName>
</protein>
<feature type="domain" description="HTH myb-type" evidence="10">
    <location>
        <begin position="10"/>
        <end position="62"/>
    </location>
</feature>
<reference evidence="11 12" key="1">
    <citation type="journal article" date="2021" name="Commun. Biol.">
        <title>The genome of Shorea leprosula (Dipterocarpaceae) highlights the ecological relevance of drought in aseasonal tropical rainforests.</title>
        <authorList>
            <person name="Ng K.K.S."/>
            <person name="Kobayashi M.J."/>
            <person name="Fawcett J.A."/>
            <person name="Hatakeyama M."/>
            <person name="Paape T."/>
            <person name="Ng C.H."/>
            <person name="Ang C.C."/>
            <person name="Tnah L.H."/>
            <person name="Lee C.T."/>
            <person name="Nishiyama T."/>
            <person name="Sese J."/>
            <person name="O'Brien M.J."/>
            <person name="Copetti D."/>
            <person name="Mohd Noor M.I."/>
            <person name="Ong R.C."/>
            <person name="Putra M."/>
            <person name="Sireger I.Z."/>
            <person name="Indrioko S."/>
            <person name="Kosugi Y."/>
            <person name="Izuno A."/>
            <person name="Isagi Y."/>
            <person name="Lee S.L."/>
            <person name="Shimizu K.K."/>
        </authorList>
    </citation>
    <scope>NUCLEOTIDE SEQUENCE [LARGE SCALE GENOMIC DNA]</scope>
    <source>
        <strain evidence="11">214</strain>
    </source>
</reference>
<evidence type="ECO:0000256" key="2">
    <source>
        <dbReference type="ARBA" id="ARBA00022737"/>
    </source>
</evidence>
<dbReference type="InterPro" id="IPR017930">
    <property type="entry name" value="Myb_dom"/>
</dbReference>
<evidence type="ECO:0000256" key="6">
    <source>
        <dbReference type="ARBA" id="ARBA00023163"/>
    </source>
</evidence>
<dbReference type="Proteomes" id="UP001054252">
    <property type="component" value="Unassembled WGS sequence"/>
</dbReference>
<evidence type="ECO:0000256" key="1">
    <source>
        <dbReference type="ARBA" id="ARBA00004123"/>
    </source>
</evidence>
<feature type="domain" description="Myb-like" evidence="9">
    <location>
        <begin position="63"/>
        <end position="113"/>
    </location>
</feature>
<evidence type="ECO:0000256" key="5">
    <source>
        <dbReference type="ARBA" id="ARBA00023159"/>
    </source>
</evidence>
<dbReference type="FunFam" id="1.10.10.60:FF:000371">
    <property type="entry name" value="MYB transcription factor"/>
    <property type="match status" value="1"/>
</dbReference>
<evidence type="ECO:0000313" key="12">
    <source>
        <dbReference type="Proteomes" id="UP001054252"/>
    </source>
</evidence>
<evidence type="ECO:0008006" key="13">
    <source>
        <dbReference type="Google" id="ProtNLM"/>
    </source>
</evidence>
<accession>A0AAV5HPW4</accession>
<dbReference type="PANTHER" id="PTHR47997">
    <property type="entry name" value="MYB DOMAIN PROTEIN 55"/>
    <property type="match status" value="1"/>
</dbReference>
<keyword evidence="2" id="KW-0677">Repeat</keyword>
<feature type="domain" description="Myb-like" evidence="9">
    <location>
        <begin position="10"/>
        <end position="62"/>
    </location>
</feature>
<keyword evidence="4" id="KW-0238">DNA-binding</keyword>
<dbReference type="Pfam" id="PF00249">
    <property type="entry name" value="Myb_DNA-binding"/>
    <property type="match status" value="2"/>
</dbReference>
<keyword evidence="7" id="KW-0539">Nucleus</keyword>
<dbReference type="EMBL" id="BPVZ01000003">
    <property type="protein sequence ID" value="GKU89336.1"/>
    <property type="molecule type" value="Genomic_DNA"/>
</dbReference>
<dbReference type="Gene3D" id="1.10.10.60">
    <property type="entry name" value="Homeodomain-like"/>
    <property type="match status" value="2"/>
</dbReference>
<dbReference type="PANTHER" id="PTHR47997:SF11">
    <property type="entry name" value="TRANSCRIPTION FACTOR LAF1"/>
    <property type="match status" value="1"/>
</dbReference>
<keyword evidence="3" id="KW-0805">Transcription regulation</keyword>
<evidence type="ECO:0000313" key="11">
    <source>
        <dbReference type="EMBL" id="GKU89336.1"/>
    </source>
</evidence>
<comment type="subcellular location">
    <subcellularLocation>
        <location evidence="1">Nucleus</location>
    </subcellularLocation>
</comment>
<keyword evidence="5" id="KW-0010">Activator</keyword>
<feature type="region of interest" description="Disordered" evidence="8">
    <location>
        <begin position="124"/>
        <end position="152"/>
    </location>
</feature>
<dbReference type="GO" id="GO:0003677">
    <property type="term" value="F:DNA binding"/>
    <property type="evidence" value="ECO:0007669"/>
    <property type="project" value="UniProtKB-KW"/>
</dbReference>
<dbReference type="PROSITE" id="PS50090">
    <property type="entry name" value="MYB_LIKE"/>
    <property type="match status" value="2"/>
</dbReference>
<dbReference type="GO" id="GO:0045893">
    <property type="term" value="P:positive regulation of DNA-templated transcription"/>
    <property type="evidence" value="ECO:0007669"/>
    <property type="project" value="UniProtKB-ARBA"/>
</dbReference>
<organism evidence="11 12">
    <name type="scientific">Rubroshorea leprosula</name>
    <dbReference type="NCBI Taxonomy" id="152421"/>
    <lineage>
        <taxon>Eukaryota</taxon>
        <taxon>Viridiplantae</taxon>
        <taxon>Streptophyta</taxon>
        <taxon>Embryophyta</taxon>
        <taxon>Tracheophyta</taxon>
        <taxon>Spermatophyta</taxon>
        <taxon>Magnoliopsida</taxon>
        <taxon>eudicotyledons</taxon>
        <taxon>Gunneridae</taxon>
        <taxon>Pentapetalae</taxon>
        <taxon>rosids</taxon>
        <taxon>malvids</taxon>
        <taxon>Malvales</taxon>
        <taxon>Dipterocarpaceae</taxon>
        <taxon>Rubroshorea</taxon>
    </lineage>
</organism>
<evidence type="ECO:0000256" key="4">
    <source>
        <dbReference type="ARBA" id="ARBA00023125"/>
    </source>
</evidence>
<dbReference type="InterPro" id="IPR009057">
    <property type="entry name" value="Homeodomain-like_sf"/>
</dbReference>
<feature type="domain" description="HTH myb-type" evidence="10">
    <location>
        <begin position="63"/>
        <end position="117"/>
    </location>
</feature>
<dbReference type="FunFam" id="1.10.10.60:FF:000077">
    <property type="entry name" value="MYB transcription factor"/>
    <property type="match status" value="1"/>
</dbReference>
<comment type="caution">
    <text evidence="11">The sequence shown here is derived from an EMBL/GenBank/DDBJ whole genome shotgun (WGS) entry which is preliminary data.</text>
</comment>
<name>A0AAV5HPW4_9ROSI</name>
<gene>
    <name evidence="11" type="ORF">SLEP1_g3486</name>
</gene>